<evidence type="ECO:0000256" key="2">
    <source>
        <dbReference type="ARBA" id="ARBA00022840"/>
    </source>
</evidence>
<dbReference type="PRINTS" id="PR01590">
    <property type="entry name" value="HTHFIS"/>
</dbReference>
<dbReference type="AlphaFoldDB" id="A0A1F7RMR6"/>
<keyword evidence="3" id="KW-0805">Transcription regulation</keyword>
<dbReference type="Pfam" id="PF02954">
    <property type="entry name" value="HTH_8"/>
    <property type="match status" value="1"/>
</dbReference>
<dbReference type="Pfam" id="PF25601">
    <property type="entry name" value="AAA_lid_14"/>
    <property type="match status" value="1"/>
</dbReference>
<dbReference type="GO" id="GO:0005524">
    <property type="term" value="F:ATP binding"/>
    <property type="evidence" value="ECO:0007669"/>
    <property type="project" value="UniProtKB-KW"/>
</dbReference>
<evidence type="ECO:0000256" key="4">
    <source>
        <dbReference type="ARBA" id="ARBA00023125"/>
    </source>
</evidence>
<dbReference type="PROSITE" id="PS00688">
    <property type="entry name" value="SIGMA54_INTERACT_3"/>
    <property type="match status" value="1"/>
</dbReference>
<dbReference type="InterPro" id="IPR027417">
    <property type="entry name" value="P-loop_NTPase"/>
</dbReference>
<name>A0A1F7RMR6_9BACT</name>
<protein>
    <recommendedName>
        <fullName evidence="6">Sigma-54 factor interaction domain-containing protein</fullName>
    </recommendedName>
</protein>
<feature type="domain" description="Sigma-54 factor interaction" evidence="6">
    <location>
        <begin position="156"/>
        <end position="385"/>
    </location>
</feature>
<dbReference type="InterPro" id="IPR058031">
    <property type="entry name" value="AAA_lid_NorR"/>
</dbReference>
<dbReference type="PANTHER" id="PTHR32071">
    <property type="entry name" value="TRANSCRIPTIONAL REGULATORY PROTEIN"/>
    <property type="match status" value="1"/>
</dbReference>
<dbReference type="Proteomes" id="UP000179266">
    <property type="component" value="Unassembled WGS sequence"/>
</dbReference>
<dbReference type="SMART" id="SM00382">
    <property type="entry name" value="AAA"/>
    <property type="match status" value="1"/>
</dbReference>
<dbReference type="PROSITE" id="PS00676">
    <property type="entry name" value="SIGMA54_INTERACT_2"/>
    <property type="match status" value="1"/>
</dbReference>
<dbReference type="CDD" id="cd00009">
    <property type="entry name" value="AAA"/>
    <property type="match status" value="1"/>
</dbReference>
<proteinExistence type="predicted"/>
<dbReference type="InterPro" id="IPR002078">
    <property type="entry name" value="Sigma_54_int"/>
</dbReference>
<dbReference type="InterPro" id="IPR025662">
    <property type="entry name" value="Sigma_54_int_dom_ATP-bd_1"/>
</dbReference>
<dbReference type="InterPro" id="IPR002197">
    <property type="entry name" value="HTH_Fis"/>
</dbReference>
<dbReference type="InterPro" id="IPR025944">
    <property type="entry name" value="Sigma_54_int_dom_CS"/>
</dbReference>
<dbReference type="GO" id="GO:0006355">
    <property type="term" value="P:regulation of DNA-templated transcription"/>
    <property type="evidence" value="ECO:0007669"/>
    <property type="project" value="InterPro"/>
</dbReference>
<dbReference type="Gene3D" id="1.10.10.60">
    <property type="entry name" value="Homeodomain-like"/>
    <property type="match status" value="1"/>
</dbReference>
<keyword evidence="4" id="KW-0238">DNA-binding</keyword>
<sequence>MDKSDRKNHLKKDQLPVFPDLMVLVPGETETGGMIIEKVPSWTAALIGKNSDEIEGKPVSSVFDPLTKAFSAISDDVLKDGIPVEDYEVEFDDLGGKTRTLSINAQRISGYTPAITRSLRNISNEKGYAVLIRIRDISSIIIKTKKNEELFAFHGIVGHSKTIRNVFHKIEIYGPTEAPVVITGETGTGKELVARALHEHSHRRSNLFVTVNCSALNEDLFESELFGHERGSFTGAVRAHRGRFERAHNGTLFLDEIGDMPKSTQVKLLRVLETNVIERVGGEREIPVDIRLIAATNLPLERSVAENRFRPDLYHRISVFRIHVPPLRERKDDIIFLIHYFLQLLNRRYKKNITQITPEAVRLLEDYYWPGNIRELRNVLERIYVETQSNVIGRNAFNEWVRERDYFSAGDWNIERLDDQKALTNVITPTDGFVSPSMLRRMPSHPKENYEVININKNGIYQPNQAFARTYPVPDPWISNTSALDAEYKITKPTVRNPELLSPAILQKAFREANGNITRAAALLGIHKATFYRQMKNMDLTREKLEKSSIEKPEPERDK</sequence>
<evidence type="ECO:0000313" key="8">
    <source>
        <dbReference type="Proteomes" id="UP000179266"/>
    </source>
</evidence>
<dbReference type="PROSITE" id="PS50045">
    <property type="entry name" value="SIGMA54_INTERACT_4"/>
    <property type="match status" value="1"/>
</dbReference>
<dbReference type="FunFam" id="3.40.50.300:FF:000006">
    <property type="entry name" value="DNA-binding transcriptional regulator NtrC"/>
    <property type="match status" value="1"/>
</dbReference>
<dbReference type="InterPro" id="IPR009057">
    <property type="entry name" value="Homeodomain-like_sf"/>
</dbReference>
<dbReference type="InterPro" id="IPR003593">
    <property type="entry name" value="AAA+_ATPase"/>
</dbReference>
<comment type="caution">
    <text evidence="7">The sequence shown here is derived from an EMBL/GenBank/DDBJ whole genome shotgun (WGS) entry which is preliminary data.</text>
</comment>
<evidence type="ECO:0000313" key="7">
    <source>
        <dbReference type="EMBL" id="OGL42866.1"/>
    </source>
</evidence>
<keyword evidence="1" id="KW-0547">Nucleotide-binding</keyword>
<dbReference type="SUPFAM" id="SSF52540">
    <property type="entry name" value="P-loop containing nucleoside triphosphate hydrolases"/>
    <property type="match status" value="1"/>
</dbReference>
<reference evidence="7 8" key="1">
    <citation type="journal article" date="2016" name="Nat. Commun.">
        <title>Thousands of microbial genomes shed light on interconnected biogeochemical processes in an aquifer system.</title>
        <authorList>
            <person name="Anantharaman K."/>
            <person name="Brown C.T."/>
            <person name="Hug L.A."/>
            <person name="Sharon I."/>
            <person name="Castelle C.J."/>
            <person name="Probst A.J."/>
            <person name="Thomas B.C."/>
            <person name="Singh A."/>
            <person name="Wilkins M.J."/>
            <person name="Karaoz U."/>
            <person name="Brodie E.L."/>
            <person name="Williams K.H."/>
            <person name="Hubbard S.S."/>
            <person name="Banfield J.F."/>
        </authorList>
    </citation>
    <scope>NUCLEOTIDE SEQUENCE [LARGE SCALE GENOMIC DNA]</scope>
</reference>
<dbReference type="SUPFAM" id="SSF46689">
    <property type="entry name" value="Homeodomain-like"/>
    <property type="match status" value="1"/>
</dbReference>
<evidence type="ECO:0000259" key="6">
    <source>
        <dbReference type="PROSITE" id="PS50045"/>
    </source>
</evidence>
<evidence type="ECO:0000256" key="1">
    <source>
        <dbReference type="ARBA" id="ARBA00022741"/>
    </source>
</evidence>
<dbReference type="EMBL" id="MGDD01000302">
    <property type="protein sequence ID" value="OGL42866.1"/>
    <property type="molecule type" value="Genomic_DNA"/>
</dbReference>
<evidence type="ECO:0000256" key="3">
    <source>
        <dbReference type="ARBA" id="ARBA00023015"/>
    </source>
</evidence>
<dbReference type="PROSITE" id="PS00675">
    <property type="entry name" value="SIGMA54_INTERACT_1"/>
    <property type="match status" value="1"/>
</dbReference>
<dbReference type="Pfam" id="PF00158">
    <property type="entry name" value="Sigma54_activat"/>
    <property type="match status" value="1"/>
</dbReference>
<keyword evidence="5" id="KW-0804">Transcription</keyword>
<gene>
    <name evidence="7" type="ORF">A2161_15770</name>
</gene>
<evidence type="ECO:0000256" key="5">
    <source>
        <dbReference type="ARBA" id="ARBA00023163"/>
    </source>
</evidence>
<keyword evidence="2" id="KW-0067">ATP-binding</keyword>
<accession>A0A1F7RMR6</accession>
<dbReference type="InterPro" id="IPR025943">
    <property type="entry name" value="Sigma_54_int_dom_ATP-bd_2"/>
</dbReference>
<dbReference type="Gene3D" id="3.40.50.300">
    <property type="entry name" value="P-loop containing nucleotide triphosphate hydrolases"/>
    <property type="match status" value="1"/>
</dbReference>
<organism evidence="7 8">
    <name type="scientific">Candidatus Schekmanbacteria bacterium RBG_13_48_7</name>
    <dbReference type="NCBI Taxonomy" id="1817878"/>
    <lineage>
        <taxon>Bacteria</taxon>
        <taxon>Candidatus Schekmaniibacteriota</taxon>
    </lineage>
</organism>
<dbReference type="GO" id="GO:0043565">
    <property type="term" value="F:sequence-specific DNA binding"/>
    <property type="evidence" value="ECO:0007669"/>
    <property type="project" value="InterPro"/>
</dbReference>
<dbReference type="Gene3D" id="1.10.8.60">
    <property type="match status" value="1"/>
</dbReference>